<organism evidence="1">
    <name type="scientific">bioreactor metagenome</name>
    <dbReference type="NCBI Taxonomy" id="1076179"/>
    <lineage>
        <taxon>unclassified sequences</taxon>
        <taxon>metagenomes</taxon>
        <taxon>ecological metagenomes</taxon>
    </lineage>
</organism>
<name>A0A645GK24_9ZZZZ</name>
<proteinExistence type="predicted"/>
<reference evidence="1" key="1">
    <citation type="submission" date="2019-08" db="EMBL/GenBank/DDBJ databases">
        <authorList>
            <person name="Kucharzyk K."/>
            <person name="Murdoch R.W."/>
            <person name="Higgins S."/>
            <person name="Loffler F."/>
        </authorList>
    </citation>
    <scope>NUCLEOTIDE SEQUENCE</scope>
</reference>
<gene>
    <name evidence="1" type="ORF">SDC9_174001</name>
</gene>
<sequence>MRVGGQVRCLRQGLDQGNRHHELAVTLGYMRHRVQALGEDMPGKGSAGVLVLGLCKAHVPRDAGDAAGGRIIVGSGVSALKGIGLQVHMEGLDEVNMPARQQFEEIGGQPRADIPLGDDHALDMFIRRVETGAQAHFFKQHRIDVVEHQQVAAVGRGLALHAHRRADGGEEFVLIHVRQHGIGILQALHHSPGFF</sequence>
<dbReference type="AlphaFoldDB" id="A0A645GK24"/>
<protein>
    <submittedName>
        <fullName evidence="1">Uncharacterized protein</fullName>
    </submittedName>
</protein>
<comment type="caution">
    <text evidence="1">The sequence shown here is derived from an EMBL/GenBank/DDBJ whole genome shotgun (WGS) entry which is preliminary data.</text>
</comment>
<evidence type="ECO:0000313" key="1">
    <source>
        <dbReference type="EMBL" id="MPN26576.1"/>
    </source>
</evidence>
<accession>A0A645GK24</accession>
<dbReference type="EMBL" id="VSSQ01076145">
    <property type="protein sequence ID" value="MPN26576.1"/>
    <property type="molecule type" value="Genomic_DNA"/>
</dbReference>